<feature type="transmembrane region" description="Helical" evidence="9">
    <location>
        <begin position="6"/>
        <end position="28"/>
    </location>
</feature>
<dbReference type="RefSeq" id="XP_038803611.1">
    <property type="nucleotide sequence ID" value="XM_038960054.1"/>
</dbReference>
<evidence type="ECO:0000256" key="9">
    <source>
        <dbReference type="SAM" id="Phobius"/>
    </source>
</evidence>
<dbReference type="Pfam" id="PF00067">
    <property type="entry name" value="p450"/>
    <property type="match status" value="1"/>
</dbReference>
<evidence type="ECO:0000313" key="10">
    <source>
        <dbReference type="EMBL" id="KAF7908956.1"/>
    </source>
</evidence>
<dbReference type="GeneID" id="62239200"/>
<comment type="cofactor">
    <cofactor evidence="1">
        <name>heme</name>
        <dbReference type="ChEBI" id="CHEBI:30413"/>
    </cofactor>
</comment>
<dbReference type="EMBL" id="RCSX01000066">
    <property type="protein sequence ID" value="KAF7908956.1"/>
    <property type="molecule type" value="Genomic_DNA"/>
</dbReference>
<dbReference type="Gene3D" id="1.10.630.10">
    <property type="entry name" value="Cytochrome P450"/>
    <property type="match status" value="1"/>
</dbReference>
<dbReference type="PRINTS" id="PR00385">
    <property type="entry name" value="P450"/>
</dbReference>
<gene>
    <name evidence="10" type="ORF">EAE98_012429</name>
</gene>
<evidence type="ECO:0008006" key="12">
    <source>
        <dbReference type="Google" id="ProtNLM"/>
    </source>
</evidence>
<keyword evidence="3" id="KW-0349">Heme</keyword>
<comment type="similarity">
    <text evidence="2">Belongs to the cytochrome P450 family.</text>
</comment>
<evidence type="ECO:0000256" key="2">
    <source>
        <dbReference type="ARBA" id="ARBA00010617"/>
    </source>
</evidence>
<keyword evidence="4" id="KW-0479">Metal-binding</keyword>
<protein>
    <recommendedName>
        <fullName evidence="12">Cytochrome P450</fullName>
    </recommendedName>
</protein>
<keyword evidence="6" id="KW-0408">Iron</keyword>
<keyword evidence="9" id="KW-1133">Transmembrane helix</keyword>
<dbReference type="InterPro" id="IPR036396">
    <property type="entry name" value="Cyt_P450_sf"/>
</dbReference>
<evidence type="ECO:0000256" key="1">
    <source>
        <dbReference type="ARBA" id="ARBA00001971"/>
    </source>
</evidence>
<proteinExistence type="inferred from homology"/>
<dbReference type="Proteomes" id="UP000783213">
    <property type="component" value="Unassembled WGS sequence"/>
</dbReference>
<accession>A0ABQ7I342</accession>
<organism evidence="10 11">
    <name type="scientific">Botrytis deweyae</name>
    <dbReference type="NCBI Taxonomy" id="2478750"/>
    <lineage>
        <taxon>Eukaryota</taxon>
        <taxon>Fungi</taxon>
        <taxon>Dikarya</taxon>
        <taxon>Ascomycota</taxon>
        <taxon>Pezizomycotina</taxon>
        <taxon>Leotiomycetes</taxon>
        <taxon>Helotiales</taxon>
        <taxon>Sclerotiniaceae</taxon>
        <taxon>Botrytis</taxon>
    </lineage>
</organism>
<keyword evidence="9" id="KW-0812">Transmembrane</keyword>
<dbReference type="InterPro" id="IPR002402">
    <property type="entry name" value="Cyt_P450_E_grp-II"/>
</dbReference>
<keyword evidence="8" id="KW-0503">Monooxygenase</keyword>
<evidence type="ECO:0000256" key="8">
    <source>
        <dbReference type="ARBA" id="ARBA00023033"/>
    </source>
</evidence>
<evidence type="ECO:0000256" key="6">
    <source>
        <dbReference type="ARBA" id="ARBA00023004"/>
    </source>
</evidence>
<dbReference type="PRINTS" id="PR01239">
    <property type="entry name" value="EP450IICYP52"/>
</dbReference>
<dbReference type="InterPro" id="IPR047146">
    <property type="entry name" value="Cyt_P450_E_CYP52_fungi"/>
</dbReference>
<keyword evidence="11" id="KW-1185">Reference proteome</keyword>
<comment type="caution">
    <text evidence="10">The sequence shown here is derived from an EMBL/GenBank/DDBJ whole genome shotgun (WGS) entry which is preliminary data.</text>
</comment>
<reference evidence="10 11" key="1">
    <citation type="journal article" date="2020" name="Genome Biol. Evol.">
        <title>Comparative genomics of Sclerotiniaceae.</title>
        <authorList>
            <person name="Valero Jimenez C.A."/>
            <person name="Steentjes M."/>
            <person name="Scholten O.E."/>
            <person name="Van Kan J.A.L."/>
        </authorList>
    </citation>
    <scope>NUCLEOTIDE SEQUENCE [LARGE SCALE GENOMIC DNA]</scope>
    <source>
        <strain evidence="10 11">B1</strain>
    </source>
</reference>
<dbReference type="PANTHER" id="PTHR24287:SF17">
    <property type="entry name" value="P450, PUTATIVE (EUROFUNG)-RELATED"/>
    <property type="match status" value="1"/>
</dbReference>
<feature type="transmembrane region" description="Helical" evidence="9">
    <location>
        <begin position="311"/>
        <end position="331"/>
    </location>
</feature>
<name>A0ABQ7I342_9HELO</name>
<evidence type="ECO:0000256" key="5">
    <source>
        <dbReference type="ARBA" id="ARBA00023002"/>
    </source>
</evidence>
<dbReference type="InterPro" id="IPR002974">
    <property type="entry name" value="Cyt_P450_E_CYP52_ascomycetes"/>
</dbReference>
<dbReference type="PANTHER" id="PTHR24287">
    <property type="entry name" value="P450, PUTATIVE (EUROFUNG)-RELATED"/>
    <property type="match status" value="1"/>
</dbReference>
<dbReference type="SUPFAM" id="SSF48264">
    <property type="entry name" value="Cytochrome P450"/>
    <property type="match status" value="1"/>
</dbReference>
<dbReference type="InterPro" id="IPR001128">
    <property type="entry name" value="Cyt_P450"/>
</dbReference>
<evidence type="ECO:0000256" key="7">
    <source>
        <dbReference type="ARBA" id="ARBA00023026"/>
    </source>
</evidence>
<keyword evidence="9" id="KW-0472">Membrane</keyword>
<sequence>MLPITSVWLGGFSILIFLSCFYFLLWTVKDVRYRLAARKAGCAMPVKYWHKDPFLGVDLFFQRLKDMNSGDSLATDRIILGKYGKTVLTNNWGTKQYVTMDPVVIQTVLALEVDKFGVAPMNHPMCSPLLGEGIMTVDGHAWKKSRSLLNLVFTKAQVSELSSLEAHVKIFMDLIPRDGTTIDMQPLCKKLFLDISSEFVFGKSANSLSPEKSSTVGHRLVHLFDEALVKMFQRYMLGRFKFLIGEKKWFAQCAEVQGIVDELIDEEFKNQAAAAKGSEVQTDIPYNHVLLKELVKITDDRRYIRNELMNVFFPARNTAGILMGNIIFMLARHPQVWAKLRKEVLDIGDQKLTFELLKSLKYVQAVINETLRLQSPVGGSWKTCLVPCILPHGGGPSGKEPILVEPGDEMRMSFTPLHTDPNIWGETALDFLPERWAGLKQSWNYIPFMGGRRICPAQQNALTDVAFVLATLARNFKVIENRGPHLEYVDKIVFTRECADGVQIAFVPI</sequence>
<evidence type="ECO:0000256" key="3">
    <source>
        <dbReference type="ARBA" id="ARBA00022617"/>
    </source>
</evidence>
<dbReference type="PRINTS" id="PR00464">
    <property type="entry name" value="EP450II"/>
</dbReference>
<keyword evidence="7" id="KW-0843">Virulence</keyword>
<evidence type="ECO:0000313" key="11">
    <source>
        <dbReference type="Proteomes" id="UP000783213"/>
    </source>
</evidence>
<evidence type="ECO:0000256" key="4">
    <source>
        <dbReference type="ARBA" id="ARBA00022723"/>
    </source>
</evidence>
<keyword evidence="5" id="KW-0560">Oxidoreductase</keyword>